<organism evidence="2 3">
    <name type="scientific">Ruminococcus bromii</name>
    <dbReference type="NCBI Taxonomy" id="40518"/>
    <lineage>
        <taxon>Bacteria</taxon>
        <taxon>Bacillati</taxon>
        <taxon>Bacillota</taxon>
        <taxon>Clostridia</taxon>
        <taxon>Eubacteriales</taxon>
        <taxon>Oscillospiraceae</taxon>
        <taxon>Ruminococcus</taxon>
    </lineage>
</organism>
<keyword evidence="1" id="KW-0472">Membrane</keyword>
<dbReference type="EMBL" id="SNUZ01000007">
    <property type="protein sequence ID" value="MCL3787233.1"/>
    <property type="molecule type" value="Genomic_DNA"/>
</dbReference>
<dbReference type="RefSeq" id="WP_249376219.1">
    <property type="nucleotide sequence ID" value="NZ_SNUZ01000007.1"/>
</dbReference>
<comment type="caution">
    <text evidence="2">The sequence shown here is derived from an EMBL/GenBank/DDBJ whole genome shotgun (WGS) entry which is preliminary data.</text>
</comment>
<name>A0ABT0NHW5_9FIRM</name>
<evidence type="ECO:0000313" key="3">
    <source>
        <dbReference type="Proteomes" id="UP001056693"/>
    </source>
</evidence>
<feature type="transmembrane region" description="Helical" evidence="1">
    <location>
        <begin position="36"/>
        <end position="59"/>
    </location>
</feature>
<reference evidence="2 3" key="1">
    <citation type="submission" date="2019-03" db="EMBL/GenBank/DDBJ databases">
        <authorList>
            <person name="Molinero N."/>
            <person name="Sanchez B."/>
            <person name="Walker A."/>
            <person name="Duncan S."/>
            <person name="Delgado S."/>
            <person name="Margolles A."/>
        </authorList>
    </citation>
    <scope>NUCLEOTIDE SEQUENCE [LARGE SCALE GENOMIC DNA]</scope>
    <source>
        <strain evidence="2 3">IPLA60002</strain>
    </source>
</reference>
<keyword evidence="3" id="KW-1185">Reference proteome</keyword>
<protein>
    <submittedName>
        <fullName evidence="2">Uncharacterized protein</fullName>
    </submittedName>
</protein>
<proteinExistence type="predicted"/>
<keyword evidence="1" id="KW-0812">Transmembrane</keyword>
<evidence type="ECO:0000256" key="1">
    <source>
        <dbReference type="SAM" id="Phobius"/>
    </source>
</evidence>
<keyword evidence="1" id="KW-1133">Transmembrane helix</keyword>
<gene>
    <name evidence="2" type="ORF">E2N93_04240</name>
</gene>
<sequence>MSDNSSPKNGCITLIVVLVQIVFIGLKLINVINWSWWYALSPTLIYAGLWFITAIIIFFTDD</sequence>
<accession>A0ABT0NHW5</accession>
<evidence type="ECO:0000313" key="2">
    <source>
        <dbReference type="EMBL" id="MCL3787233.1"/>
    </source>
</evidence>
<feature type="transmembrane region" description="Helical" evidence="1">
    <location>
        <begin position="12"/>
        <end position="30"/>
    </location>
</feature>
<dbReference type="Proteomes" id="UP001056693">
    <property type="component" value="Unassembled WGS sequence"/>
</dbReference>